<evidence type="ECO:0000256" key="4">
    <source>
        <dbReference type="ARBA" id="ARBA00023242"/>
    </source>
</evidence>
<comment type="similarity">
    <text evidence="5">Belongs to the HSF family.</text>
</comment>
<proteinExistence type="inferred from homology"/>
<dbReference type="Proteomes" id="UP000836841">
    <property type="component" value="Chromosome 7"/>
</dbReference>
<dbReference type="GO" id="GO:0006357">
    <property type="term" value="P:regulation of transcription by RNA polymerase II"/>
    <property type="evidence" value="ECO:0007669"/>
    <property type="project" value="TreeGrafter"/>
</dbReference>
<dbReference type="PANTHER" id="PTHR10015">
    <property type="entry name" value="HEAT SHOCK TRANSCRIPTION FACTOR"/>
    <property type="match status" value="1"/>
</dbReference>
<evidence type="ECO:0000313" key="8">
    <source>
        <dbReference type="Proteomes" id="UP000836841"/>
    </source>
</evidence>
<dbReference type="SUPFAM" id="SSF46785">
    <property type="entry name" value="Winged helix' DNA-binding domain"/>
    <property type="match status" value="1"/>
</dbReference>
<evidence type="ECO:0000256" key="5">
    <source>
        <dbReference type="RuleBase" id="RU004020"/>
    </source>
</evidence>
<gene>
    <name evidence="7" type="ORF">TAV2_LOCUS23279</name>
</gene>
<dbReference type="AlphaFoldDB" id="A0AAU9T7G1"/>
<dbReference type="PRINTS" id="PR00056">
    <property type="entry name" value="HSFDOMAIN"/>
</dbReference>
<keyword evidence="4" id="KW-0539">Nucleus</keyword>
<feature type="domain" description="HSF-type DNA-binding" evidence="6">
    <location>
        <begin position="130"/>
        <end position="217"/>
    </location>
</feature>
<keyword evidence="2" id="KW-0346">Stress response</keyword>
<dbReference type="GO" id="GO:0000978">
    <property type="term" value="F:RNA polymerase II cis-regulatory region sequence-specific DNA binding"/>
    <property type="evidence" value="ECO:0007669"/>
    <property type="project" value="TreeGrafter"/>
</dbReference>
<organism evidence="7 8">
    <name type="scientific">Thlaspi arvense</name>
    <name type="common">Field penny-cress</name>
    <dbReference type="NCBI Taxonomy" id="13288"/>
    <lineage>
        <taxon>Eukaryota</taxon>
        <taxon>Viridiplantae</taxon>
        <taxon>Streptophyta</taxon>
        <taxon>Embryophyta</taxon>
        <taxon>Tracheophyta</taxon>
        <taxon>Spermatophyta</taxon>
        <taxon>Magnoliopsida</taxon>
        <taxon>eudicotyledons</taxon>
        <taxon>Gunneridae</taxon>
        <taxon>Pentapetalae</taxon>
        <taxon>rosids</taxon>
        <taxon>malvids</taxon>
        <taxon>Brassicales</taxon>
        <taxon>Brassicaceae</taxon>
        <taxon>Thlaspideae</taxon>
        <taxon>Thlaspi</taxon>
    </lineage>
</organism>
<reference evidence="7 8" key="1">
    <citation type="submission" date="2022-03" db="EMBL/GenBank/DDBJ databases">
        <authorList>
            <person name="Nunn A."/>
            <person name="Chopra R."/>
            <person name="Nunn A."/>
            <person name="Contreras Garrido A."/>
        </authorList>
    </citation>
    <scope>NUCLEOTIDE SEQUENCE [LARGE SCALE GENOMIC DNA]</scope>
</reference>
<dbReference type="InterPro" id="IPR000232">
    <property type="entry name" value="HSF_DNA-bd"/>
</dbReference>
<evidence type="ECO:0000256" key="1">
    <source>
        <dbReference type="ARBA" id="ARBA00004123"/>
    </source>
</evidence>
<evidence type="ECO:0000256" key="2">
    <source>
        <dbReference type="ARBA" id="ARBA00023016"/>
    </source>
</evidence>
<evidence type="ECO:0000256" key="3">
    <source>
        <dbReference type="ARBA" id="ARBA00023125"/>
    </source>
</evidence>
<evidence type="ECO:0000313" key="7">
    <source>
        <dbReference type="EMBL" id="CAH2078372.1"/>
    </source>
</evidence>
<keyword evidence="8" id="KW-1185">Reference proteome</keyword>
<comment type="subcellular location">
    <subcellularLocation>
        <location evidence="1">Nucleus</location>
    </subcellularLocation>
</comment>
<name>A0AAU9T7G1_THLAR</name>
<dbReference type="GO" id="GO:0034605">
    <property type="term" value="P:cellular response to heat"/>
    <property type="evidence" value="ECO:0007669"/>
    <property type="project" value="TreeGrafter"/>
</dbReference>
<dbReference type="InterPro" id="IPR036390">
    <property type="entry name" value="WH_DNA-bd_sf"/>
</dbReference>
<dbReference type="Gene3D" id="1.10.10.10">
    <property type="entry name" value="Winged helix-like DNA-binding domain superfamily/Winged helix DNA-binding domain"/>
    <property type="match status" value="1"/>
</dbReference>
<keyword evidence="3" id="KW-0238">DNA-binding</keyword>
<dbReference type="SMART" id="SM00415">
    <property type="entry name" value="HSF"/>
    <property type="match status" value="1"/>
</dbReference>
<dbReference type="GO" id="GO:0003700">
    <property type="term" value="F:DNA-binding transcription factor activity"/>
    <property type="evidence" value="ECO:0007669"/>
    <property type="project" value="InterPro"/>
</dbReference>
<accession>A0AAU9T7G1</accession>
<dbReference type="Pfam" id="PF00447">
    <property type="entry name" value="HSF_DNA-bind"/>
    <property type="match status" value="1"/>
</dbReference>
<dbReference type="GO" id="GO:0005634">
    <property type="term" value="C:nucleus"/>
    <property type="evidence" value="ECO:0007669"/>
    <property type="project" value="UniProtKB-SubCell"/>
</dbReference>
<sequence>MSLDVSEEREETRRLRLPEKVLLTVSLHKWESLCKWVLNDDRELQVGGYRHSESDQSHKLFLQMSLQKRGCRSQRGDEAVEIAGEIAVVRKDGLINKISNMIRAMEIKMGYMHKSPFYVSGTIITKVFIMDHYFPAKVYEMVDDPSTDSIVSWSESGESFIVWNETEFCRDVLPRFSVNMEMKNFTSRLEAMRFRRVESSEQWEYAHECLVRGKPELASPEAYTQGVIDRLKKSVFAIKNGVWDLRMDRLRLRLEKNQI</sequence>
<dbReference type="PANTHER" id="PTHR10015:SF427">
    <property type="entry name" value="HEAT SHOCK FACTOR PROTEIN"/>
    <property type="match status" value="1"/>
</dbReference>
<evidence type="ECO:0000259" key="6">
    <source>
        <dbReference type="SMART" id="SM00415"/>
    </source>
</evidence>
<dbReference type="EMBL" id="OU466863">
    <property type="protein sequence ID" value="CAH2078372.1"/>
    <property type="molecule type" value="Genomic_DNA"/>
</dbReference>
<dbReference type="InterPro" id="IPR036388">
    <property type="entry name" value="WH-like_DNA-bd_sf"/>
</dbReference>
<protein>
    <recommendedName>
        <fullName evidence="6">HSF-type DNA-binding domain-containing protein</fullName>
    </recommendedName>
</protein>